<dbReference type="EMBL" id="CP086322">
    <property type="protein sequence ID" value="UQA93733.1"/>
    <property type="molecule type" value="Genomic_DNA"/>
</dbReference>
<accession>A0ABY4M9C5</accession>
<dbReference type="Proteomes" id="UP000830115">
    <property type="component" value="Chromosome"/>
</dbReference>
<gene>
    <name evidence="1" type="ORF">K9S39_19345</name>
</gene>
<name>A0ABY4M9C5_9ACTN</name>
<protein>
    <submittedName>
        <fullName evidence="1">Uncharacterized protein</fullName>
    </submittedName>
</protein>
<proteinExistence type="predicted"/>
<keyword evidence="2" id="KW-1185">Reference proteome</keyword>
<sequence>MATDKAPTELANEVRTVLSSLFPNGTVLEIPSSVSTEVVALTAFDATDARPASELQARLAQELNRAGWAVADRPQNDEATALYAGKLNVGGGTFGVEAPTISFAGVVDRG</sequence>
<evidence type="ECO:0000313" key="2">
    <source>
        <dbReference type="Proteomes" id="UP000830115"/>
    </source>
</evidence>
<reference evidence="1" key="1">
    <citation type="submission" date="2021-10" db="EMBL/GenBank/DDBJ databases">
        <title>Streptomyces nigrumlapis sp.nov.,an antimicrobial producing actinobacterium isolated from Black Gobi rocks.</title>
        <authorList>
            <person name="Wen Y."/>
            <person name="Zhang W."/>
            <person name="Liu X.G."/>
        </authorList>
    </citation>
    <scope>NUCLEOTIDE SEQUENCE</scope>
    <source>
        <strain evidence="1">ST13-2-2</strain>
    </source>
</reference>
<dbReference type="RefSeq" id="WP_248864609.1">
    <property type="nucleotide sequence ID" value="NZ_CP086322.1"/>
</dbReference>
<evidence type="ECO:0000313" key="1">
    <source>
        <dbReference type="EMBL" id="UQA93733.1"/>
    </source>
</evidence>
<organism evidence="1 2">
    <name type="scientific">Streptomyces halobius</name>
    <dbReference type="NCBI Taxonomy" id="2879846"/>
    <lineage>
        <taxon>Bacteria</taxon>
        <taxon>Bacillati</taxon>
        <taxon>Actinomycetota</taxon>
        <taxon>Actinomycetes</taxon>
        <taxon>Kitasatosporales</taxon>
        <taxon>Streptomycetaceae</taxon>
        <taxon>Streptomyces</taxon>
    </lineage>
</organism>